<dbReference type="InterPro" id="IPR018357">
    <property type="entry name" value="Hexapep_transf_CS"/>
</dbReference>
<dbReference type="SUPFAM" id="SSF51161">
    <property type="entry name" value="Trimeric LpxA-like enzymes"/>
    <property type="match status" value="1"/>
</dbReference>
<comment type="similarity">
    <text evidence="1">Belongs to the transferase hexapeptide repeat family.</text>
</comment>
<dbReference type="PROSITE" id="PS00101">
    <property type="entry name" value="HEXAPEP_TRANSFERASES"/>
    <property type="match status" value="1"/>
</dbReference>
<dbReference type="InterPro" id="IPR001451">
    <property type="entry name" value="Hexapep"/>
</dbReference>
<proteinExistence type="inferred from homology"/>
<keyword evidence="4" id="KW-0012">Acyltransferase</keyword>
<evidence type="ECO:0000313" key="6">
    <source>
        <dbReference type="Proteomes" id="UP001180536"/>
    </source>
</evidence>
<gene>
    <name evidence="5" type="ORF">J2X16_000435</name>
</gene>
<sequence length="202" mass="21722">MMNNPMNPPDIFQRELAGETISLSDPEYPKIAALITEAQHLIAEMNTGYHDPADVRALFGRLTGTNVDESFGLLPPFYSDFGKNIRVGRNVFINHACEFMDRGGITIGDDVLIGPKVNLVTINHPLDPTTRRSTYCAPIVLEKGVWLGAGVSVMPGVTIGENAVVAANAVVTQDVPANTVVGGIPARFIKHIDGSLEQRDAA</sequence>
<dbReference type="RefSeq" id="WP_310341120.1">
    <property type="nucleotide sequence ID" value="NZ_JAVDXQ010000001.1"/>
</dbReference>
<keyword evidence="6" id="KW-1185">Reference proteome</keyword>
<keyword evidence="2" id="KW-0808">Transferase</keyword>
<evidence type="ECO:0000313" key="5">
    <source>
        <dbReference type="EMBL" id="MDR7295114.1"/>
    </source>
</evidence>
<evidence type="ECO:0000256" key="1">
    <source>
        <dbReference type="ARBA" id="ARBA00007274"/>
    </source>
</evidence>
<comment type="caution">
    <text evidence="5">The sequence shown here is derived from an EMBL/GenBank/DDBJ whole genome shotgun (WGS) entry which is preliminary data.</text>
</comment>
<dbReference type="Gene3D" id="2.160.10.10">
    <property type="entry name" value="Hexapeptide repeat proteins"/>
    <property type="match status" value="1"/>
</dbReference>
<dbReference type="Proteomes" id="UP001180536">
    <property type="component" value="Unassembled WGS sequence"/>
</dbReference>
<name>A0ABU1Z3C0_9BURK</name>
<accession>A0ABU1Z3C0</accession>
<dbReference type="InterPro" id="IPR051159">
    <property type="entry name" value="Hexapeptide_acetyltransf"/>
</dbReference>
<dbReference type="PANTHER" id="PTHR23416:SF23">
    <property type="entry name" value="ACETYLTRANSFERASE C18B11.09C-RELATED"/>
    <property type="match status" value="1"/>
</dbReference>
<dbReference type="InterPro" id="IPR011004">
    <property type="entry name" value="Trimer_LpxA-like_sf"/>
</dbReference>
<protein>
    <submittedName>
        <fullName evidence="5">Acetyltransferase-like isoleucine patch superfamily enzyme</fullName>
    </submittedName>
</protein>
<dbReference type="Pfam" id="PF00132">
    <property type="entry name" value="Hexapep"/>
    <property type="match status" value="1"/>
</dbReference>
<evidence type="ECO:0000256" key="3">
    <source>
        <dbReference type="ARBA" id="ARBA00022737"/>
    </source>
</evidence>
<dbReference type="PANTHER" id="PTHR23416">
    <property type="entry name" value="SIALIC ACID SYNTHASE-RELATED"/>
    <property type="match status" value="1"/>
</dbReference>
<organism evidence="5 6">
    <name type="scientific">Pelomonas aquatica</name>
    <dbReference type="NCBI Taxonomy" id="431058"/>
    <lineage>
        <taxon>Bacteria</taxon>
        <taxon>Pseudomonadati</taxon>
        <taxon>Pseudomonadota</taxon>
        <taxon>Betaproteobacteria</taxon>
        <taxon>Burkholderiales</taxon>
        <taxon>Sphaerotilaceae</taxon>
        <taxon>Roseateles</taxon>
    </lineage>
</organism>
<dbReference type="EMBL" id="JAVDXQ010000001">
    <property type="protein sequence ID" value="MDR7295114.1"/>
    <property type="molecule type" value="Genomic_DNA"/>
</dbReference>
<evidence type="ECO:0000256" key="2">
    <source>
        <dbReference type="ARBA" id="ARBA00022679"/>
    </source>
</evidence>
<evidence type="ECO:0000256" key="4">
    <source>
        <dbReference type="ARBA" id="ARBA00023315"/>
    </source>
</evidence>
<keyword evidence="3" id="KW-0677">Repeat</keyword>
<reference evidence="5 6" key="1">
    <citation type="submission" date="2023-07" db="EMBL/GenBank/DDBJ databases">
        <title>Sorghum-associated microbial communities from plants grown in Nebraska, USA.</title>
        <authorList>
            <person name="Schachtman D."/>
        </authorList>
    </citation>
    <scope>NUCLEOTIDE SEQUENCE [LARGE SCALE GENOMIC DNA]</scope>
    <source>
        <strain evidence="5 6">BE310</strain>
    </source>
</reference>